<name>A0A3S4CEU7_9BRAD</name>
<keyword evidence="6" id="KW-1185">Reference proteome</keyword>
<dbReference type="InterPro" id="IPR040442">
    <property type="entry name" value="Pyrv_kinase-like_dom_sf"/>
</dbReference>
<dbReference type="GO" id="GO:0016832">
    <property type="term" value="F:aldehyde-lyase activity"/>
    <property type="evidence" value="ECO:0007669"/>
    <property type="project" value="TreeGrafter"/>
</dbReference>
<feature type="domain" description="HpcH/HpaI aldolase/citrate lyase" evidence="4">
    <location>
        <begin position="14"/>
        <end position="238"/>
    </location>
</feature>
<accession>A0A3S4CEU7</accession>
<dbReference type="InterPro" id="IPR005000">
    <property type="entry name" value="Aldolase/citrate-lyase_domain"/>
</dbReference>
<evidence type="ECO:0000313" key="5">
    <source>
        <dbReference type="EMBL" id="VCU07306.1"/>
    </source>
</evidence>
<comment type="similarity">
    <text evidence="1">Belongs to the HpcH/HpaI aldolase family.</text>
</comment>
<dbReference type="InterPro" id="IPR015813">
    <property type="entry name" value="Pyrv/PenolPyrv_kinase-like_dom"/>
</dbReference>
<sequence length="247" mass="25618">MPLTLPTMPRDGLRIGTFVKTASPQVVEILGLSRLDFAVIDAEHAPFDRTTLDLMMMASCAVGLPLAVRIPEVRSATVLSTLDIGAAGLLVPHVDTPAIARDVVAMTRHRGGVRGFSGSPRFARYGTLSMTQSLDAGAGAFVMCQIESAEAVANAAAIAAVDGVDGLFIGYADLALSMGLESPQAPAVTEAAEKVIAIGRAAGKTVGMFVANAAERDRFAARGVEWIVLGSDQSLLRQAADALVPTS</sequence>
<comment type="caution">
    <text evidence="5">The sequence shown here is derived from an EMBL/GenBank/DDBJ whole genome shotgun (WGS) entry which is preliminary data.</text>
</comment>
<evidence type="ECO:0000256" key="1">
    <source>
        <dbReference type="ARBA" id="ARBA00005568"/>
    </source>
</evidence>
<proteinExistence type="inferred from homology"/>
<dbReference type="Gene3D" id="3.20.20.60">
    <property type="entry name" value="Phosphoenolpyruvate-binding domains"/>
    <property type="match status" value="1"/>
</dbReference>
<evidence type="ECO:0000256" key="2">
    <source>
        <dbReference type="ARBA" id="ARBA00022723"/>
    </source>
</evidence>
<dbReference type="InterPro" id="IPR050251">
    <property type="entry name" value="HpcH-HpaI_aldolase"/>
</dbReference>
<keyword evidence="2" id="KW-0479">Metal-binding</keyword>
<evidence type="ECO:0000259" key="4">
    <source>
        <dbReference type="Pfam" id="PF03328"/>
    </source>
</evidence>
<dbReference type="Pfam" id="PF03328">
    <property type="entry name" value="HpcH_HpaI"/>
    <property type="match status" value="1"/>
</dbReference>
<evidence type="ECO:0000313" key="6">
    <source>
        <dbReference type="Proteomes" id="UP000289200"/>
    </source>
</evidence>
<dbReference type="SUPFAM" id="SSF51621">
    <property type="entry name" value="Phosphoenolpyruvate/pyruvate domain"/>
    <property type="match status" value="1"/>
</dbReference>
<dbReference type="AlphaFoldDB" id="A0A3S4CEU7"/>
<dbReference type="GO" id="GO:0046872">
    <property type="term" value="F:metal ion binding"/>
    <property type="evidence" value="ECO:0007669"/>
    <property type="project" value="UniProtKB-KW"/>
</dbReference>
<reference evidence="6" key="1">
    <citation type="submission" date="2018-10" db="EMBL/GenBank/DDBJ databases">
        <authorList>
            <person name="Peiro R."/>
            <person name="Begona"/>
            <person name="Cbmso G."/>
            <person name="Lopez M."/>
            <person name="Gonzalez S."/>
            <person name="Sacristan E."/>
            <person name="Castillo E."/>
        </authorList>
    </citation>
    <scope>NUCLEOTIDE SEQUENCE [LARGE SCALE GENOMIC DNA]</scope>
</reference>
<keyword evidence="3" id="KW-0456">Lyase</keyword>
<dbReference type="EMBL" id="UWOC01000033">
    <property type="protein sequence ID" value="VCU07306.1"/>
    <property type="molecule type" value="Genomic_DNA"/>
</dbReference>
<gene>
    <name evidence="5" type="primary">garL_1</name>
    <name evidence="5" type="ORF">RHODGE_RHODGE_00592</name>
</gene>
<evidence type="ECO:0000256" key="3">
    <source>
        <dbReference type="ARBA" id="ARBA00023239"/>
    </source>
</evidence>
<dbReference type="PANTHER" id="PTHR30502">
    <property type="entry name" value="2-KETO-3-DEOXY-L-RHAMNONATE ALDOLASE"/>
    <property type="match status" value="1"/>
</dbReference>
<organism evidence="5 6">
    <name type="scientific">Rhodoplanes serenus</name>
    <dbReference type="NCBI Taxonomy" id="200615"/>
    <lineage>
        <taxon>Bacteria</taxon>
        <taxon>Pseudomonadati</taxon>
        <taxon>Pseudomonadota</taxon>
        <taxon>Alphaproteobacteria</taxon>
        <taxon>Hyphomicrobiales</taxon>
        <taxon>Nitrobacteraceae</taxon>
        <taxon>Rhodoplanes</taxon>
    </lineage>
</organism>
<dbReference type="GO" id="GO:0005737">
    <property type="term" value="C:cytoplasm"/>
    <property type="evidence" value="ECO:0007669"/>
    <property type="project" value="TreeGrafter"/>
</dbReference>
<dbReference type="Proteomes" id="UP000289200">
    <property type="component" value="Unassembled WGS sequence"/>
</dbReference>
<protein>
    <submittedName>
        <fullName evidence="5">5-keto-4-deoxy-D-glucarate aldolase</fullName>
    </submittedName>
</protein>
<dbReference type="RefSeq" id="WP_207211358.1">
    <property type="nucleotide sequence ID" value="NZ_UWOC01000033.1"/>
</dbReference>
<dbReference type="PANTHER" id="PTHR30502:SF0">
    <property type="entry name" value="PHOSPHOENOLPYRUVATE CARBOXYLASE FAMILY PROTEIN"/>
    <property type="match status" value="1"/>
</dbReference>